<feature type="domain" description="Glycosyl transferase family 1" evidence="1">
    <location>
        <begin position="192"/>
        <end position="352"/>
    </location>
</feature>
<keyword evidence="3" id="KW-0808">Transferase</keyword>
<dbReference type="AlphaFoldDB" id="A0A229UXW3"/>
<dbReference type="Proteomes" id="UP000215509">
    <property type="component" value="Unassembled WGS sequence"/>
</dbReference>
<proteinExistence type="predicted"/>
<dbReference type="InterPro" id="IPR001296">
    <property type="entry name" value="Glyco_trans_1"/>
</dbReference>
<gene>
    <name evidence="3" type="ORF">CF651_00215</name>
</gene>
<organism evidence="3 4">
    <name type="scientific">Paenibacillus rigui</name>
    <dbReference type="NCBI Taxonomy" id="554312"/>
    <lineage>
        <taxon>Bacteria</taxon>
        <taxon>Bacillati</taxon>
        <taxon>Bacillota</taxon>
        <taxon>Bacilli</taxon>
        <taxon>Bacillales</taxon>
        <taxon>Paenibacillaceae</taxon>
        <taxon>Paenibacillus</taxon>
    </lineage>
</organism>
<comment type="caution">
    <text evidence="3">The sequence shown here is derived from an EMBL/GenBank/DDBJ whole genome shotgun (WGS) entry which is preliminary data.</text>
</comment>
<dbReference type="GO" id="GO:0016758">
    <property type="term" value="F:hexosyltransferase activity"/>
    <property type="evidence" value="ECO:0007669"/>
    <property type="project" value="TreeGrafter"/>
</dbReference>
<dbReference type="SUPFAM" id="SSF53756">
    <property type="entry name" value="UDP-Glycosyltransferase/glycogen phosphorylase"/>
    <property type="match status" value="1"/>
</dbReference>
<dbReference type="RefSeq" id="WP_094012827.1">
    <property type="nucleotide sequence ID" value="NZ_NMQW01000001.1"/>
</dbReference>
<evidence type="ECO:0000313" key="4">
    <source>
        <dbReference type="Proteomes" id="UP000215509"/>
    </source>
</evidence>
<dbReference type="OrthoDB" id="9802525at2"/>
<protein>
    <submittedName>
        <fullName evidence="3">Glycosyl transferase</fullName>
    </submittedName>
</protein>
<evidence type="ECO:0000313" key="3">
    <source>
        <dbReference type="EMBL" id="OXM88327.1"/>
    </source>
</evidence>
<sequence length="390" mass="44057">MRVALFTDTYLPDVNGVAKTLGRWVHFLESRGVECKVFAPQADTTESAGSSGVERFYSIPFLLYPECRMAIPNPLHLKKTLTAFSPDLIHVATPFNLGLLGLHYAKKHQVPLVASYHTHFDQYLNHYKLQWMEPMLWKYMLWFHQECHKIYVPSHSTLLHLQEKGLRHLEIWSRGVEVNRFHPLVDRERVWEAYGVKADKFVILYVGRLAPEKSVDTLLQTYLSLSDEVRQHSQLVIVGEGPLYKPMLEQYGQRDDMTFTGFKQGKALSDLYAAADVFLFPSATETFGNVVLESMASGTPVIGSAAGGVKDTIRHGENGLLCDPGQVAQFVNAVELLYHEEVYRAQLSGAGRAYSLRQSWDHIFSELYASYLNVAGNSGRIVMSESIVAK</sequence>
<dbReference type="InterPro" id="IPR028098">
    <property type="entry name" value="Glyco_trans_4-like_N"/>
</dbReference>
<name>A0A229UXW3_9BACL</name>
<dbReference type="Gene3D" id="3.40.50.2000">
    <property type="entry name" value="Glycogen Phosphorylase B"/>
    <property type="match status" value="2"/>
</dbReference>
<feature type="domain" description="Glycosyltransferase subfamily 4-like N-terminal" evidence="2">
    <location>
        <begin position="14"/>
        <end position="180"/>
    </location>
</feature>
<dbReference type="Pfam" id="PF00534">
    <property type="entry name" value="Glycos_transf_1"/>
    <property type="match status" value="1"/>
</dbReference>
<evidence type="ECO:0000259" key="1">
    <source>
        <dbReference type="Pfam" id="PF00534"/>
    </source>
</evidence>
<dbReference type="InterPro" id="IPR050194">
    <property type="entry name" value="Glycosyltransferase_grp1"/>
</dbReference>
<dbReference type="PANTHER" id="PTHR45947:SF3">
    <property type="entry name" value="SULFOQUINOVOSYL TRANSFERASE SQD2"/>
    <property type="match status" value="1"/>
</dbReference>
<dbReference type="CDD" id="cd03814">
    <property type="entry name" value="GT4-like"/>
    <property type="match status" value="1"/>
</dbReference>
<evidence type="ECO:0000259" key="2">
    <source>
        <dbReference type="Pfam" id="PF13439"/>
    </source>
</evidence>
<dbReference type="EMBL" id="NMQW01000001">
    <property type="protein sequence ID" value="OXM88327.1"/>
    <property type="molecule type" value="Genomic_DNA"/>
</dbReference>
<dbReference type="Pfam" id="PF13439">
    <property type="entry name" value="Glyco_transf_4"/>
    <property type="match status" value="1"/>
</dbReference>
<keyword evidence="4" id="KW-1185">Reference proteome</keyword>
<accession>A0A229UXW3</accession>
<dbReference type="PANTHER" id="PTHR45947">
    <property type="entry name" value="SULFOQUINOVOSYL TRANSFERASE SQD2"/>
    <property type="match status" value="1"/>
</dbReference>
<reference evidence="3 4" key="1">
    <citation type="submission" date="2017-07" db="EMBL/GenBank/DDBJ databases">
        <title>Genome sequencing and assembly of Paenibacillus rigui.</title>
        <authorList>
            <person name="Mayilraj S."/>
        </authorList>
    </citation>
    <scope>NUCLEOTIDE SEQUENCE [LARGE SCALE GENOMIC DNA]</scope>
    <source>
        <strain evidence="3 4">JCM 16352</strain>
    </source>
</reference>